<proteinExistence type="predicted"/>
<reference evidence="1 2" key="1">
    <citation type="submission" date="2019-07" db="EMBL/GenBank/DDBJ databases">
        <title>Microlunatus dokdonensis sp. nov. isolated from the rhizospheric soil of the wild plant Elymus tsukushiensis.</title>
        <authorList>
            <person name="Ghim S.-Y."/>
            <person name="Hwang Y.-J."/>
            <person name="Son J.-S."/>
            <person name="Shin J.-H."/>
        </authorList>
    </citation>
    <scope>NUCLEOTIDE SEQUENCE [LARGE SCALE GENOMIC DNA]</scope>
    <source>
        <strain evidence="1 2">KUDC0627</strain>
    </source>
</reference>
<keyword evidence="2" id="KW-1185">Reference proteome</keyword>
<dbReference type="EMBL" id="CP041692">
    <property type="protein sequence ID" value="QDP96401.1"/>
    <property type="molecule type" value="Genomic_DNA"/>
</dbReference>
<dbReference type="SUPFAM" id="SSF55144">
    <property type="entry name" value="LigT-like"/>
    <property type="match status" value="1"/>
</dbReference>
<accession>A0A516PZJ7</accession>
<name>A0A516PZJ7_9ACTN</name>
<dbReference type="GO" id="GO:0016874">
    <property type="term" value="F:ligase activity"/>
    <property type="evidence" value="ECO:0007669"/>
    <property type="project" value="UniProtKB-KW"/>
</dbReference>
<dbReference type="KEGG" id="mik:FOE78_11250"/>
<dbReference type="AlphaFoldDB" id="A0A516PZJ7"/>
<protein>
    <submittedName>
        <fullName evidence="1">2'-5' RNA ligase family protein</fullName>
    </submittedName>
</protein>
<dbReference type="InterPro" id="IPR009097">
    <property type="entry name" value="Cyclic_Pdiesterase"/>
</dbReference>
<keyword evidence="1" id="KW-0436">Ligase</keyword>
<dbReference type="OrthoDB" id="5125415at2"/>
<sequence length="166" mass="17950">MAELVIIAPLSPMKIGDEFEQGGVPLHLTALPTIRVPPNQLQPVLVAIGEVAMSNGPVEVQAVGYEQFGDAQDVSVTIIDPSPQLRQLHLELLEAARMAGARPRRYDYNADGYRPHISHTHDAQAVRPGESVTLTALAVLDCSEPTRRISAICPLSDDSLPAERTE</sequence>
<dbReference type="Proteomes" id="UP000319263">
    <property type="component" value="Chromosome"/>
</dbReference>
<evidence type="ECO:0000313" key="2">
    <source>
        <dbReference type="Proteomes" id="UP000319263"/>
    </source>
</evidence>
<dbReference type="RefSeq" id="WP_143986367.1">
    <property type="nucleotide sequence ID" value="NZ_CP041692.1"/>
</dbReference>
<dbReference type="Pfam" id="PF13563">
    <property type="entry name" value="2_5_RNA_ligase2"/>
    <property type="match status" value="1"/>
</dbReference>
<gene>
    <name evidence="1" type="ORF">FOE78_11250</name>
</gene>
<evidence type="ECO:0000313" key="1">
    <source>
        <dbReference type="EMBL" id="QDP96401.1"/>
    </source>
</evidence>
<organism evidence="1 2">
    <name type="scientific">Microlunatus elymi</name>
    <dbReference type="NCBI Taxonomy" id="2596828"/>
    <lineage>
        <taxon>Bacteria</taxon>
        <taxon>Bacillati</taxon>
        <taxon>Actinomycetota</taxon>
        <taxon>Actinomycetes</taxon>
        <taxon>Propionibacteriales</taxon>
        <taxon>Propionibacteriaceae</taxon>
        <taxon>Microlunatus</taxon>
    </lineage>
</organism>
<dbReference type="Gene3D" id="3.90.1140.10">
    <property type="entry name" value="Cyclic phosphodiesterase"/>
    <property type="match status" value="1"/>
</dbReference>